<organism evidence="1 2">
    <name type="scientific">Anabarilius grahami</name>
    <name type="common">Kanglang fish</name>
    <name type="synonym">Barilius grahami</name>
    <dbReference type="NCBI Taxonomy" id="495550"/>
    <lineage>
        <taxon>Eukaryota</taxon>
        <taxon>Metazoa</taxon>
        <taxon>Chordata</taxon>
        <taxon>Craniata</taxon>
        <taxon>Vertebrata</taxon>
        <taxon>Euteleostomi</taxon>
        <taxon>Actinopterygii</taxon>
        <taxon>Neopterygii</taxon>
        <taxon>Teleostei</taxon>
        <taxon>Ostariophysi</taxon>
        <taxon>Cypriniformes</taxon>
        <taxon>Xenocyprididae</taxon>
        <taxon>Xenocypridinae</taxon>
        <taxon>Xenocypridinae incertae sedis</taxon>
        <taxon>Anabarilius</taxon>
    </lineage>
</organism>
<dbReference type="Proteomes" id="UP000281406">
    <property type="component" value="Unassembled WGS sequence"/>
</dbReference>
<protein>
    <submittedName>
        <fullName evidence="1">Uncharacterized protein</fullName>
    </submittedName>
</protein>
<sequence length="215" mass="24523">MQMDGAKIIADELNRGRYTENVLKYFFDKPDAYEQALTDSEDDLSDDESGIIRLNNIPNLQHYVQHTAGFFSCGKRVAGHANYWTFRGKQTHSANFGDGYIHKEDPDKEKVCPNDVFHWRQRDLQEYFSVSYGVAIISLIGSHQSKCLFQFHPVEDRIHHAGMDGLRRNCATGCRVDEAFKMDDLVDSISADTSGLRCGHVQLRIVFITPVWTVC</sequence>
<dbReference type="OrthoDB" id="5920062at2759"/>
<name>A0A3N0XIW5_ANAGA</name>
<dbReference type="AlphaFoldDB" id="A0A3N0XIW5"/>
<dbReference type="EMBL" id="RJVU01073134">
    <property type="protein sequence ID" value="ROI26621.1"/>
    <property type="molecule type" value="Genomic_DNA"/>
</dbReference>
<gene>
    <name evidence="1" type="ORF">DPX16_21564</name>
</gene>
<keyword evidence="2" id="KW-1185">Reference proteome</keyword>
<comment type="caution">
    <text evidence="1">The sequence shown here is derived from an EMBL/GenBank/DDBJ whole genome shotgun (WGS) entry which is preliminary data.</text>
</comment>
<reference evidence="1 2" key="1">
    <citation type="submission" date="2018-10" db="EMBL/GenBank/DDBJ databases">
        <title>Genome assembly for a Yunnan-Guizhou Plateau 3E fish, Anabarilius grahami (Regan), and its evolutionary and genetic applications.</title>
        <authorList>
            <person name="Jiang W."/>
        </authorList>
    </citation>
    <scope>NUCLEOTIDE SEQUENCE [LARGE SCALE GENOMIC DNA]</scope>
    <source>
        <strain evidence="1">AG-KIZ</strain>
        <tissue evidence="1">Muscle</tissue>
    </source>
</reference>
<evidence type="ECO:0000313" key="1">
    <source>
        <dbReference type="EMBL" id="ROI26621.1"/>
    </source>
</evidence>
<accession>A0A3N0XIW5</accession>
<proteinExistence type="predicted"/>
<evidence type="ECO:0000313" key="2">
    <source>
        <dbReference type="Proteomes" id="UP000281406"/>
    </source>
</evidence>